<dbReference type="RefSeq" id="WP_280530763.1">
    <property type="nucleotide sequence ID" value="NZ_RKQN01000002.1"/>
</dbReference>
<dbReference type="EMBL" id="RKQN01000002">
    <property type="protein sequence ID" value="RPE80252.1"/>
    <property type="molecule type" value="Genomic_DNA"/>
</dbReference>
<keyword evidence="2" id="KW-1185">Reference proteome</keyword>
<sequence>MSSLQSTQGLLAALARYAGADRLYRLELGERSDELVVERWQGRESLSPSTADGGYEWWVDALSTDAHLDLEGYLGQRARLWTRLAGGGVASRSGLVREAACLGSDGSLARYR</sequence>
<protein>
    <submittedName>
        <fullName evidence="1">Late control gene D protein (GPD)</fullName>
    </submittedName>
</protein>
<feature type="non-terminal residue" evidence="1">
    <location>
        <position position="112"/>
    </location>
</feature>
<dbReference type="Proteomes" id="UP000269708">
    <property type="component" value="Unassembled WGS sequence"/>
</dbReference>
<reference evidence="1 2" key="1">
    <citation type="submission" date="2018-11" db="EMBL/GenBank/DDBJ databases">
        <title>Genomic Encyclopedia of Type Strains, Phase IV (KMG-IV): sequencing the most valuable type-strain genomes for metagenomic binning, comparative biology and taxonomic classification.</title>
        <authorList>
            <person name="Goeker M."/>
        </authorList>
    </citation>
    <scope>NUCLEOTIDE SEQUENCE [LARGE SCALE GENOMIC DNA]</scope>
    <source>
        <strain evidence="1 2">DSM 25623</strain>
    </source>
</reference>
<evidence type="ECO:0000313" key="2">
    <source>
        <dbReference type="Proteomes" id="UP000269708"/>
    </source>
</evidence>
<dbReference type="Gene3D" id="2.30.110.50">
    <property type="match status" value="1"/>
</dbReference>
<comment type="caution">
    <text evidence="1">The sequence shown here is derived from an EMBL/GenBank/DDBJ whole genome shotgun (WGS) entry which is preliminary data.</text>
</comment>
<gene>
    <name evidence="1" type="ORF">EDC50_2084</name>
</gene>
<dbReference type="SUPFAM" id="SSF69279">
    <property type="entry name" value="Phage tail proteins"/>
    <property type="match status" value="1"/>
</dbReference>
<organism evidence="1 2">
    <name type="scientific">Vulcaniibacterium tengchongense</name>
    <dbReference type="NCBI Taxonomy" id="1273429"/>
    <lineage>
        <taxon>Bacteria</taxon>
        <taxon>Pseudomonadati</taxon>
        <taxon>Pseudomonadota</taxon>
        <taxon>Gammaproteobacteria</taxon>
        <taxon>Lysobacterales</taxon>
        <taxon>Lysobacteraceae</taxon>
        <taxon>Vulcaniibacterium</taxon>
    </lineage>
</organism>
<name>A0A3N4VB84_9GAMM</name>
<proteinExistence type="predicted"/>
<evidence type="ECO:0000313" key="1">
    <source>
        <dbReference type="EMBL" id="RPE80252.1"/>
    </source>
</evidence>
<accession>A0A3N4VB84</accession>
<dbReference type="AlphaFoldDB" id="A0A3N4VB84"/>